<dbReference type="PANTHER" id="PTHR16166:SF137">
    <property type="entry name" value="PLECKSTRIN HOMOLOGY (PH) DOMAIN-CONTAINING PROTEIN"/>
    <property type="match status" value="1"/>
</dbReference>
<organism evidence="6 7">
    <name type="scientific">Eragrostis curvula</name>
    <name type="common">weeping love grass</name>
    <dbReference type="NCBI Taxonomy" id="38414"/>
    <lineage>
        <taxon>Eukaryota</taxon>
        <taxon>Viridiplantae</taxon>
        <taxon>Streptophyta</taxon>
        <taxon>Embryophyta</taxon>
        <taxon>Tracheophyta</taxon>
        <taxon>Spermatophyta</taxon>
        <taxon>Magnoliopsida</taxon>
        <taxon>Liliopsida</taxon>
        <taxon>Poales</taxon>
        <taxon>Poaceae</taxon>
        <taxon>PACMAD clade</taxon>
        <taxon>Chloridoideae</taxon>
        <taxon>Eragrostideae</taxon>
        <taxon>Eragrostidinae</taxon>
        <taxon>Eragrostis</taxon>
    </lineage>
</organism>
<comment type="caution">
    <text evidence="6">The sequence shown here is derived from an EMBL/GenBank/DDBJ whole genome shotgun (WGS) entry which is preliminary data.</text>
</comment>
<feature type="domain" description="PH" evidence="5">
    <location>
        <begin position="757"/>
        <end position="865"/>
    </location>
</feature>
<keyword evidence="7" id="KW-1185">Reference proteome</keyword>
<keyword evidence="3" id="KW-0445">Lipid transport</keyword>
<dbReference type="InterPro" id="IPR026854">
    <property type="entry name" value="VPS13_N"/>
</dbReference>
<dbReference type="PROSITE" id="PS50003">
    <property type="entry name" value="PH_DOMAIN"/>
    <property type="match status" value="1"/>
</dbReference>
<dbReference type="Pfam" id="PF25036">
    <property type="entry name" value="VPS13_VAB"/>
    <property type="match status" value="1"/>
</dbReference>
<evidence type="ECO:0000256" key="2">
    <source>
        <dbReference type="ARBA" id="ARBA00022448"/>
    </source>
</evidence>
<feature type="region of interest" description="Disordered" evidence="4">
    <location>
        <begin position="3925"/>
        <end position="3946"/>
    </location>
</feature>
<feature type="compositionally biased region" description="Basic and acidic residues" evidence="4">
    <location>
        <begin position="1161"/>
        <end position="1170"/>
    </location>
</feature>
<dbReference type="GO" id="GO:0045053">
    <property type="term" value="P:protein retention in Golgi apparatus"/>
    <property type="evidence" value="ECO:0007669"/>
    <property type="project" value="TreeGrafter"/>
</dbReference>
<evidence type="ECO:0000256" key="4">
    <source>
        <dbReference type="SAM" id="MobiDB-lite"/>
    </source>
</evidence>
<dbReference type="InterPro" id="IPR009291">
    <property type="entry name" value="Vps62"/>
</dbReference>
<dbReference type="EMBL" id="RWGY01000011">
    <property type="protein sequence ID" value="TVU31644.1"/>
    <property type="molecule type" value="Genomic_DNA"/>
</dbReference>
<evidence type="ECO:0000256" key="3">
    <source>
        <dbReference type="ARBA" id="ARBA00023055"/>
    </source>
</evidence>
<dbReference type="InterPro" id="IPR026847">
    <property type="entry name" value="VPS13"/>
</dbReference>
<dbReference type="GO" id="GO:0006623">
    <property type="term" value="P:protein targeting to vacuole"/>
    <property type="evidence" value="ECO:0007669"/>
    <property type="project" value="TreeGrafter"/>
</dbReference>
<dbReference type="Pfam" id="PF06101">
    <property type="entry name" value="Vps62"/>
    <property type="match status" value="3"/>
</dbReference>
<dbReference type="SUPFAM" id="SSF50729">
    <property type="entry name" value="PH domain-like"/>
    <property type="match status" value="1"/>
</dbReference>
<feature type="region of interest" description="Disordered" evidence="4">
    <location>
        <begin position="1146"/>
        <end position="1170"/>
    </location>
</feature>
<feature type="region of interest" description="Disordered" evidence="4">
    <location>
        <begin position="989"/>
        <end position="1016"/>
    </location>
</feature>
<dbReference type="OrthoDB" id="428159at2759"/>
<reference evidence="6 7" key="1">
    <citation type="journal article" date="2019" name="Sci. Rep.">
        <title>A high-quality genome of Eragrostis curvula grass provides insights into Poaceae evolution and supports new strategies to enhance forage quality.</title>
        <authorList>
            <person name="Carballo J."/>
            <person name="Santos B.A.C.M."/>
            <person name="Zappacosta D."/>
            <person name="Garbus I."/>
            <person name="Selva J.P."/>
            <person name="Gallo C.A."/>
            <person name="Diaz A."/>
            <person name="Albertini E."/>
            <person name="Caccamo M."/>
            <person name="Echenique V."/>
        </authorList>
    </citation>
    <scope>NUCLEOTIDE SEQUENCE [LARGE SCALE GENOMIC DNA]</scope>
    <source>
        <strain evidence="7">cv. Victoria</strain>
        <tissue evidence="6">Leaf</tissue>
    </source>
</reference>
<evidence type="ECO:0000313" key="7">
    <source>
        <dbReference type="Proteomes" id="UP000324897"/>
    </source>
</evidence>
<dbReference type="Gramene" id="TVU31644">
    <property type="protein sequence ID" value="TVU31644"/>
    <property type="gene ID" value="EJB05_23340"/>
</dbReference>
<sequence>MLEDQVAFLLQKYLGNYVRGLNKEALKISVWRGDVELTNMQLKPEALNSLKLPVRVKAGFLGSVKLKVPWSRLGQEPVLVYLDRIFILAEPATQVEGCSEDAVQEAKRSRVREMEIKLLERQQQLQSELSASWLGSFISTIIGNIKLFIGNIHIRYEDGESNPGHPFAAGLVLSKLSAVTVDDHGKETFVTGGALDRVKKSVELEKLALYFDSDSIPWRIDKPWEDLLPAEWSQVFEFREQDGSRSASKKHTYILEPISGKGKYTKIQLTEAKKTGQALQNAAVDLDDVTLSLSKDGYRDILKMADNFSSFNQRLRYAHLRPSLPVKLDPRAWWKYAYKVVTREMKKASGSISWEQLLRNARLRKTYVSLYASLLKSDMSRQVVDDHEKIKRLDRELDMEVILQWRTGSSKDEEDSKSFTDEDWERLNQIIGYKENNEHIRGQEDMKLMQFYFEIRMKHNATKLTVDDSVCLADLSCQDFCCNLKMYPEAKIFDLKLGSYKLLSPYGLLAESASVVDSLVGIFSYKPFDEQLDWSLTAKASPCYITYLKDSIDQIIAFFKSSPTISQTLALETAAAVQMTLDEVKRTAQQQMTRVLKDQSRFSLNMDIAAPKITVPTKFRPDDVHETKLLLDLGNLVLRTEEIWDSYTSEDQDIYLNFNVVLSDVSAFLVDGDYNWNEASNGINLLPVIDKCGIALKLQQIQVESPLYPSTRMAIRVPSLGFHFSPARYHRLMEISKIFQDSASEDSSSNLEHLWDQADFEGWSSLLTWKGVGNREAAWQRRYLRLVGPFLYVFENPTSTTYKQWTSLRGKQVHRVPTELTNGVQNILAVHDSGQILEDTGALILLFDSDEGRKIWQSRLQGAIYRASGSAALSSFPEAALPSEAHSFKGSFSDVVDTEKLFVAGILDELKICFSCGYESNNKLKNVLLANESSLFEFRAVGGQVELSMKGGNLLIGTILRSLEIEDQYCYPGSPMPRFLARSFINSMQTQEDPSPGRKNSARSKGSPLKKNDSEENFFEASDDFDEFETPMVKERTISDYFSTQSFLPASLPSLRPPEFSRIPGLIPDSEIETVGFTLEGSSTFDSFVKAQIVIYDQHSPLYNNLDNRVVVTVATLTFFCHRPTVVAIMEFMNAINLSNVSDTDKDKDTRLNSVEDNTGEESKSGLEPEPAIKRLLDKGKSRIVFHLTSSMAEAQILLMNENGDRLATLSQNNLSTDIKVFTSSFSIKAALGNLKISDDSLRSSHPYFWVCDMRNPGGRSFVEIDFTSYNVGDDDYCGYDYSLVGQLSEVRIVYLNRFVQEIISYFMGLVPKSSDGVVKLKDDVTNSEKWVSKTDIEGSPALKLDVSFRRPIIVMPRETNSADFLELDVLYITVQNEFQWIGGDKNEMSAVHLDILTVTVRDINLVIGMNMVRGETIIQDVEGLSFELRRSLRDIRHQLPVVEAAIKVEILKAALSNREYEIISECALSNFSETPRNVPALDDPRYGASTTPSHESTSSESIQDLSQDTETWITNKFTVSVNLVELSLHSGSTRDSPLASVQASGAWLLYKSNTREENFLYATLKGFSVFDDREGTKDELRLAIGKSATVRDTSSIDGYDNPNELDSGERRIQKDLGLEPIPSMLILDAIFRKSVSSVSLCVQRPKFLVALDFLLAIVEFFVPSARSLLSNDEDKDLLHMISPVVLNDQIYYQEQSTFSLSPQKPLIVDNERFDHFVYDGKGGKLYLLDRGGKVLSSPSSECFIHVLRAKRLQFRNVTIVNGEYLDSCICLGDDCGYSASENDHVYLVRENDGLLSTPSEETAQNNVKNASADISTEFILELQAIGPELTFYSTSRNADENLALSTKVIHARTDAFCRLVMKGDSMEMNGNVLGLKMESNGIRVIEPFDMSVKYSNASGKTNMHLLVSEIYMNFSFSILRLILAVEEEISAFLRTSSKKMSLLCTQFDKVATMQGSANDQVFSFWRPRAPSGYAIFGDYLTPMNDPPTRGVLALNTNFVRVKRPLSYKLVWQFGPRTNGFHQDEEGSKDKLSNVDELCSVWLPVAPVGYVAMGCVVSIGTAEPPLSSVFCLTASLVSSCNIRDCIALRANSNMIFWRVDNAFGSFLPGDPTSMSVHGNAYDLRHMLFNSEDSSPKTISRGQDISNDASRLERSSLNSGRLFEAVASFKLIWSNSGTSSPKKLSIWRPMLSEGMFYFGDIAVNGYEPPNSAVVLRGTGEDTFLREPEGYDLVGRIKKQRGAEGISFWFPQAPSGFVALGCVASRSYPMNEDFSLLRCIRSDMVTGGQFSEESVWDSSDARASEHFSLWTVDRDAGTFLVRSGNRKPPRRLALKLAGPPTSSSSDTIIIDAEVKKFSAVSFDDYGGMMVPLFGVSVDSVGLSYHGGTHHMNATVSLSFAARSYNDKYSSWEPFIEPTDGFLRYQYDMNTPGSPSQLRITSTRDLNLNVSVSNTNMLSQAYASWNNISLGDELYRKETFSPPERPILDVHQRRSYYIVPQNKLGQDIYIRTAEQSSSLVTLLPSGNDRSIKVPASRDLLDSHLNGKSVKLYRLMITVILADAEIKVNEGLATGEYLIAVRLFSEDRSISGVRQQSARTCAATGEHSLQNIRKVNWNEMFFFKVESEESYILELLVLDAGRGQPIGIYSTPLKQVVQKLPPTSSSDGAKFDLTLGDLMSTKTMEHETVKPSGKIRFAVLVSGRANTLQGNRANSSRSKTGYIQISPSKEGPWTNMKLNYAVPAACWRFGNCVIASEAAVKEGNRYISIRSLVSVINTTNIIVDLRLKRRLAQSAQSDEQGENFDREDQILVGMLEPSSTVPVPLSGLSHPAVPYTLQLRPANHEHMSYSWSDVQERRNQTEFRKEEVLDICVSDLYESENLLFCSQINGTSSSCQGQWFCLSIESKEIGKDVRMNPIYDWSIIIKSPLCLSFYLPISAHYTISSSHLDNEDSSCSRGTLNPGEAVKEPVLISHPTEAPSKFINLRSSLSGRIVQVLLEQSNDNDYLMARVIRIYAPYWISFARLPPLTLRLVDISGRKDKRRFLSRSHLERSEKLLYDIKHDELVEGYTIASGLNFKGLGVSSSFGRHGGQFGSVKELSPLGDMDGTVDLSAYDDDGKCMRILLCSKPSSYQAVPTKVIQVRPYTTFTNRIGQDLYIKLSPEDEPKVLHAYDWRVSFMYSEGDTDKLQVRLADTDWCRPLEILREDTIVIAMRKHDNTQKFVKAEIRGYEEGSRFVIVFRLGPAYGPIRFENRTTSTTISTCQSGVGEDTWIQVEPLSTRKYSWDDPYGQKVIDLNIQRGDITNVVHVDLENPVGSFTNFREHDLNFSIVENVDIKILKFTDYLRKQEEEYGSAGSELIDRQASALEQNETETSAGPLELIVELGVVGISLIDHKPRELLYLHLQKVFISYMTGYDSGTTSRFKLILGQLQLDNQLPLSTMPVVLATESRPDSNRPVFKANIAVSNVTSNGIQVYPHVYIRVTDQTWRLNIHEPIIWALIDFYNNLRFVSASSSTTVTEVDPEIRIELVDISEVRLKISLETAPAQRPRGVLGIWSPVLSAVGNAFKIQVHLRKVMHRSRFMRKSSIIPAIINRIKRDLIHNPLHLIFSVDFLGVTKSTLSSLSKGFAELSTDGQFLQLRSKQVWSRRITGVGDGLVQGTEAFAQGLAFGVSGVLRKPVESARQYGVIGIAPGLGRAFVGFIVQPLSGALDFFSLTVDGIGASFMKCINILSNKSIPQRIRNPRAIHRDGIVREYDKVEAAGQMALYLAEASRYFACTDLFREPSKYAWSDYYEDHFILPNQRVALVTNNRVILLQCSDLDKMDKKPSKILWDVPWEDVLALELAKAGYQRPSHVIIHLKNFRRSENFVRLIKCNVDEEREPQALSLCSSIRKMWRSHQAAMKVVHLKVPSAQRHVYFVSDDDRRESQSLSRPLLSSRRTSSNGEQGFTNHTVNFQKMWSSEPEIRTRCKLVAKQVADDGRVISIWRPLCPSGYVSVGDVAHVGTYPPHLTAVYKNVDGNFSPPIGYDLVWRNCAEDYRSPVSIWLPRPPEGYVALGCVAVPIFEEPPLDSAFCVNERFVEDAEFEEQVIWASSDAYPWGCYVYQVQSTSLQFIALRLPKEQSGLRPKRISESYAQRVLETS</sequence>
<proteinExistence type="inferred from homology"/>
<dbReference type="Proteomes" id="UP000324897">
    <property type="component" value="Chromosome 1"/>
</dbReference>
<feature type="compositionally biased region" description="Low complexity" evidence="4">
    <location>
        <begin position="3925"/>
        <end position="3939"/>
    </location>
</feature>
<feature type="region of interest" description="Disordered" evidence="4">
    <location>
        <begin position="1480"/>
        <end position="1506"/>
    </location>
</feature>
<comment type="similarity">
    <text evidence="1">Belongs to the VPS13 family.</text>
</comment>
<keyword evidence="2" id="KW-0813">Transport</keyword>
<protein>
    <recommendedName>
        <fullName evidence="5">PH domain-containing protein</fullName>
    </recommendedName>
</protein>
<dbReference type="InterPro" id="IPR056748">
    <property type="entry name" value="VPS13-like_C"/>
</dbReference>
<dbReference type="InterPro" id="IPR001849">
    <property type="entry name" value="PH_domain"/>
</dbReference>
<dbReference type="InterPro" id="IPR009543">
    <property type="entry name" value="VPS13_VAB"/>
</dbReference>
<name>A0A5J9V822_9POAL</name>
<dbReference type="GO" id="GO:0006869">
    <property type="term" value="P:lipid transport"/>
    <property type="evidence" value="ECO:0007669"/>
    <property type="project" value="UniProtKB-KW"/>
</dbReference>
<evidence type="ECO:0000259" key="5">
    <source>
        <dbReference type="PROSITE" id="PS50003"/>
    </source>
</evidence>
<dbReference type="Pfam" id="PF25037">
    <property type="entry name" value="VPS13_C"/>
    <property type="match status" value="1"/>
</dbReference>
<evidence type="ECO:0000313" key="6">
    <source>
        <dbReference type="EMBL" id="TVU31644.1"/>
    </source>
</evidence>
<dbReference type="PANTHER" id="PTHR16166">
    <property type="entry name" value="VACUOLAR PROTEIN SORTING-ASSOCIATED PROTEIN VPS13"/>
    <property type="match status" value="1"/>
</dbReference>
<feature type="compositionally biased region" description="Low complexity" evidence="4">
    <location>
        <begin position="1490"/>
        <end position="1502"/>
    </location>
</feature>
<evidence type="ECO:0000256" key="1">
    <source>
        <dbReference type="ARBA" id="ARBA00006545"/>
    </source>
</evidence>
<accession>A0A5J9V822</accession>
<gene>
    <name evidence="6" type="ORF">EJB05_23340</name>
</gene>
<dbReference type="Pfam" id="PF12624">
    <property type="entry name" value="VPS13_N"/>
    <property type="match status" value="1"/>
</dbReference>